<evidence type="ECO:0000313" key="2">
    <source>
        <dbReference type="EMBL" id="GBH13902.1"/>
    </source>
</evidence>
<evidence type="ECO:0000313" key="3">
    <source>
        <dbReference type="Proteomes" id="UP000247480"/>
    </source>
</evidence>
<evidence type="ECO:0000256" key="1">
    <source>
        <dbReference type="SAM" id="MobiDB-lite"/>
    </source>
</evidence>
<feature type="region of interest" description="Disordered" evidence="1">
    <location>
        <begin position="20"/>
        <end position="50"/>
    </location>
</feature>
<dbReference type="EMBL" id="BGJZ01000400">
    <property type="protein sequence ID" value="GBH13902.1"/>
    <property type="molecule type" value="Genomic_DNA"/>
</dbReference>
<comment type="caution">
    <text evidence="2">The sequence shown here is derived from an EMBL/GenBank/DDBJ whole genome shotgun (WGS) entry which is preliminary data.</text>
</comment>
<protein>
    <submittedName>
        <fullName evidence="2">Uncharacterized protein</fullName>
    </submittedName>
</protein>
<accession>A0A2V0QXE4</accession>
<proteinExistence type="predicted"/>
<reference evidence="2 3" key="1">
    <citation type="submission" date="2018-04" db="EMBL/GenBank/DDBJ databases">
        <title>Draft genome sequence of Pseudomonas syringae pv. actinidiae biovar 1 strains isolated from kiwifruit in Kagawa prefecture.</title>
        <authorList>
            <person name="Tabuchi M."/>
            <person name="Saito M."/>
            <person name="Fujiwara S."/>
            <person name="Sasa N."/>
            <person name="Akimitsu K."/>
            <person name="Gomi K."/>
            <person name="Konishi-Sugita S."/>
            <person name="Hamano K."/>
            <person name="Kataoka I."/>
        </authorList>
    </citation>
    <scope>NUCLEOTIDE SEQUENCE [LARGE SCALE GENOMIC DNA]</scope>
    <source>
        <strain evidence="2 3">MAFF212206</strain>
    </source>
</reference>
<gene>
    <name evidence="2" type="ORF">KPSA1_07396</name>
</gene>
<name>A0A2V0QXE4_PSESF</name>
<dbReference type="AlphaFoldDB" id="A0A2V0QXE4"/>
<dbReference type="Proteomes" id="UP000247480">
    <property type="component" value="Unassembled WGS sequence"/>
</dbReference>
<sequence length="50" mass="5263">MSRRTLSVDCRSCLAPLCTPDSSAYSARPASRHPRSRSPTTCPGSGLPAT</sequence>
<organism evidence="2 3">
    <name type="scientific">Pseudomonas syringae pv. actinidiae</name>
    <dbReference type="NCBI Taxonomy" id="103796"/>
    <lineage>
        <taxon>Bacteria</taxon>
        <taxon>Pseudomonadati</taxon>
        <taxon>Pseudomonadota</taxon>
        <taxon>Gammaproteobacteria</taxon>
        <taxon>Pseudomonadales</taxon>
        <taxon>Pseudomonadaceae</taxon>
        <taxon>Pseudomonas</taxon>
        <taxon>Pseudomonas syringae</taxon>
    </lineage>
</organism>